<dbReference type="Gene3D" id="3.50.90.10">
    <property type="entry name" value="YerB-like"/>
    <property type="match status" value="1"/>
</dbReference>
<feature type="domain" description="DUF3048" evidence="2">
    <location>
        <begin position="46"/>
        <end position="187"/>
    </location>
</feature>
<dbReference type="Proteomes" id="UP000450917">
    <property type="component" value="Unassembled WGS sequence"/>
</dbReference>
<dbReference type="SUPFAM" id="SSF159774">
    <property type="entry name" value="YerB-like"/>
    <property type="match status" value="1"/>
</dbReference>
<dbReference type="InterPro" id="IPR021416">
    <property type="entry name" value="DUF3048_N"/>
</dbReference>
<evidence type="ECO:0000313" key="4">
    <source>
        <dbReference type="EMBL" id="MUG73167.1"/>
    </source>
</evidence>
<dbReference type="Pfam" id="PF11258">
    <property type="entry name" value="DUF3048"/>
    <property type="match status" value="1"/>
</dbReference>
<sequence>MALSAAGCNADDGATTVPEAAETAKPVLKQEEPPAPAPKAAYLAPLTGVETVEKNESRPVMVVINNAPQARPQSGLLQADLLYEVLAEGEITRLIALFQSSAFTGDIGPVRSIRPYFISIGKSYGAIQVHAGGSPDGYETISRERIENLDEITNAGPYFWREKSRKAPHNLYTNLTNIRDGAGKRGLKDQGPTAPVYSFAKPESGAVETMGSGAKEARKVDVTFLVKSYRVSYEYDEAARNYKRSINGSAHSDLNNGETLTATNVVVLGAVHRILDNEGRRDVKLMGQGTAVLFQRGMAKSVEWKRERENDPIRLYDQGREVSLLPGQTHMLIVPNTPTFEEHVVY</sequence>
<accession>A0A7X3CVG8</accession>
<dbReference type="Pfam" id="PF17479">
    <property type="entry name" value="DUF3048_C"/>
    <property type="match status" value="1"/>
</dbReference>
<evidence type="ECO:0000259" key="3">
    <source>
        <dbReference type="Pfam" id="PF17479"/>
    </source>
</evidence>
<proteinExistence type="predicted"/>
<protein>
    <submittedName>
        <fullName evidence="4">DUF3048 domain-containing protein</fullName>
    </submittedName>
</protein>
<comment type="caution">
    <text evidence="4">The sequence shown here is derived from an EMBL/GenBank/DDBJ whole genome shotgun (WGS) entry which is preliminary data.</text>
</comment>
<dbReference type="EMBL" id="WNZX01000022">
    <property type="protein sequence ID" value="MUG73167.1"/>
    <property type="molecule type" value="Genomic_DNA"/>
</dbReference>
<organism evidence="4 5">
    <name type="scientific">Paenibacillus validus</name>
    <dbReference type="NCBI Taxonomy" id="44253"/>
    <lineage>
        <taxon>Bacteria</taxon>
        <taxon>Bacillati</taxon>
        <taxon>Bacillota</taxon>
        <taxon>Bacilli</taxon>
        <taxon>Bacillales</taxon>
        <taxon>Paenibacillaceae</taxon>
        <taxon>Paenibacillus</taxon>
    </lineage>
</organism>
<dbReference type="InterPro" id="IPR035328">
    <property type="entry name" value="DUF3048_C"/>
</dbReference>
<keyword evidence="5" id="KW-1185">Reference proteome</keyword>
<dbReference type="InterPro" id="IPR023158">
    <property type="entry name" value="YerB-like_sf"/>
</dbReference>
<feature type="region of interest" description="Disordered" evidence="1">
    <location>
        <begin position="1"/>
        <end position="39"/>
    </location>
</feature>
<gene>
    <name evidence="4" type="ORF">GNP93_21280</name>
</gene>
<name>A0A7X3CVG8_9BACL</name>
<dbReference type="AlphaFoldDB" id="A0A7X3CVG8"/>
<feature type="domain" description="DUF3048" evidence="3">
    <location>
        <begin position="220"/>
        <end position="330"/>
    </location>
</feature>
<evidence type="ECO:0000259" key="2">
    <source>
        <dbReference type="Pfam" id="PF11258"/>
    </source>
</evidence>
<reference evidence="4 5" key="1">
    <citation type="submission" date="2019-11" db="EMBL/GenBank/DDBJ databases">
        <title>Draft genome sequences of five Paenibacillus species of dairy origin.</title>
        <authorList>
            <person name="Olajide A.M."/>
            <person name="Chen S."/>
            <person name="Lapointe G."/>
        </authorList>
    </citation>
    <scope>NUCLEOTIDE SEQUENCE [LARGE SCALE GENOMIC DNA]</scope>
    <source>
        <strain evidence="4 5">2CS3</strain>
    </source>
</reference>
<evidence type="ECO:0000313" key="5">
    <source>
        <dbReference type="Proteomes" id="UP000450917"/>
    </source>
</evidence>
<evidence type="ECO:0000256" key="1">
    <source>
        <dbReference type="SAM" id="MobiDB-lite"/>
    </source>
</evidence>